<dbReference type="EMBL" id="LN902842">
    <property type="protein sequence ID" value="CDS39672.1"/>
    <property type="molecule type" value="Genomic_DNA"/>
</dbReference>
<dbReference type="Gene3D" id="3.30.559.10">
    <property type="entry name" value="Chloramphenicol acetyltransferase-like domain"/>
    <property type="match status" value="1"/>
</dbReference>
<dbReference type="InterPro" id="IPR042231">
    <property type="entry name" value="Cho/carn_acyl_trans_2"/>
</dbReference>
<evidence type="ECO:0000313" key="5">
    <source>
        <dbReference type="EMBL" id="CDS39672.1"/>
    </source>
</evidence>
<dbReference type="SUPFAM" id="SSF52777">
    <property type="entry name" value="CoA-dependent acyltransferases"/>
    <property type="match status" value="2"/>
</dbReference>
<dbReference type="GO" id="GO:0009437">
    <property type="term" value="P:carnitine metabolic process"/>
    <property type="evidence" value="ECO:0007669"/>
    <property type="project" value="TreeGrafter"/>
</dbReference>
<dbReference type="STRING" id="6211.A0A068Y4F5"/>
<name>A0A068Y4F5_ECHMU</name>
<accession>A0A068Y4F5</accession>
<evidence type="ECO:0000256" key="2">
    <source>
        <dbReference type="ARBA" id="ARBA00022679"/>
    </source>
</evidence>
<keyword evidence="2 5" id="KW-0808">Transferase</keyword>
<dbReference type="GO" id="GO:0004095">
    <property type="term" value="F:carnitine O-palmitoyltransferase activity"/>
    <property type="evidence" value="ECO:0007669"/>
    <property type="project" value="TreeGrafter"/>
</dbReference>
<dbReference type="GO" id="GO:0006631">
    <property type="term" value="P:fatty acid metabolic process"/>
    <property type="evidence" value="ECO:0007669"/>
    <property type="project" value="TreeGrafter"/>
</dbReference>
<organism evidence="5 6">
    <name type="scientific">Echinococcus multilocularis</name>
    <name type="common">Fox tapeworm</name>
    <dbReference type="NCBI Taxonomy" id="6211"/>
    <lineage>
        <taxon>Eukaryota</taxon>
        <taxon>Metazoa</taxon>
        <taxon>Spiralia</taxon>
        <taxon>Lophotrochozoa</taxon>
        <taxon>Platyhelminthes</taxon>
        <taxon>Cestoda</taxon>
        <taxon>Eucestoda</taxon>
        <taxon>Cyclophyllidea</taxon>
        <taxon>Taeniidae</taxon>
        <taxon>Echinococcus</taxon>
    </lineage>
</organism>
<evidence type="ECO:0000256" key="3">
    <source>
        <dbReference type="ARBA" id="ARBA00023315"/>
    </source>
</evidence>
<dbReference type="Proteomes" id="UP000017246">
    <property type="component" value="Unassembled WGS sequence"/>
</dbReference>
<reference evidence="5" key="1">
    <citation type="journal article" date="2013" name="Nature">
        <title>The genomes of four tapeworm species reveal adaptations to parasitism.</title>
        <authorList>
            <person name="Tsai I.J."/>
            <person name="Zarowiecki M."/>
            <person name="Holroyd N."/>
            <person name="Garciarrubio A."/>
            <person name="Sanchez-Flores A."/>
            <person name="Brooks K.L."/>
            <person name="Tracey A."/>
            <person name="Bobes R.J."/>
            <person name="Fragoso G."/>
            <person name="Sciutto E."/>
            <person name="Aslett M."/>
            <person name="Beasley H."/>
            <person name="Bennett H.M."/>
            <person name="Cai J."/>
            <person name="Camicia F."/>
            <person name="Clark R."/>
            <person name="Cucher M."/>
            <person name="De Silva N."/>
            <person name="Day T.A."/>
            <person name="Deplazes P."/>
            <person name="Estrada K."/>
            <person name="Fernandez C."/>
            <person name="Holland P.W."/>
            <person name="Hou J."/>
            <person name="Hu S."/>
            <person name="Huckvale T."/>
            <person name="Hung S.S."/>
            <person name="Kamenetzky L."/>
            <person name="Keane J.A."/>
            <person name="Kiss F."/>
            <person name="Koziol U."/>
            <person name="Lambert O."/>
            <person name="Liu K."/>
            <person name="Luo X."/>
            <person name="Luo Y."/>
            <person name="Macchiaroli N."/>
            <person name="Nichol S."/>
            <person name="Paps J."/>
            <person name="Parkinson J."/>
            <person name="Pouchkina-Stantcheva N."/>
            <person name="Riddiford N."/>
            <person name="Rosenzvit M."/>
            <person name="Salinas G."/>
            <person name="Wasmuth J.D."/>
            <person name="Zamanian M."/>
            <person name="Zheng Y."/>
            <person name="Cai X."/>
            <person name="Soberon X."/>
            <person name="Olson P.D."/>
            <person name="Laclette J.P."/>
            <person name="Brehm K."/>
            <person name="Berriman M."/>
            <person name="Garciarrubio A."/>
            <person name="Bobes R.J."/>
            <person name="Fragoso G."/>
            <person name="Sanchez-Flores A."/>
            <person name="Estrada K."/>
            <person name="Cevallos M.A."/>
            <person name="Morett E."/>
            <person name="Gonzalez V."/>
            <person name="Portillo T."/>
            <person name="Ochoa-Leyva A."/>
            <person name="Jose M.V."/>
            <person name="Sciutto E."/>
            <person name="Landa A."/>
            <person name="Jimenez L."/>
            <person name="Valdes V."/>
            <person name="Carrero J.C."/>
            <person name="Larralde C."/>
            <person name="Morales-Montor J."/>
            <person name="Limon-Lason J."/>
            <person name="Soberon X."/>
            <person name="Laclette J.P."/>
        </authorList>
    </citation>
    <scope>NUCLEOTIDE SEQUENCE [LARGE SCALE GENOMIC DNA]</scope>
</reference>
<gene>
    <name evidence="5" type="ORF">EmuJ_000721500</name>
</gene>
<protein>
    <submittedName>
        <fullName evidence="5">Carnitine O palmitoyltransferase 1 liver</fullName>
    </submittedName>
</protein>
<proteinExistence type="inferred from homology"/>
<evidence type="ECO:0000313" key="6">
    <source>
        <dbReference type="Proteomes" id="UP000017246"/>
    </source>
</evidence>
<comment type="similarity">
    <text evidence="1">Belongs to the carnitine/choline acetyltransferase family.</text>
</comment>
<evidence type="ECO:0000259" key="4">
    <source>
        <dbReference type="Pfam" id="PF00755"/>
    </source>
</evidence>
<dbReference type="GO" id="GO:0005739">
    <property type="term" value="C:mitochondrion"/>
    <property type="evidence" value="ECO:0007669"/>
    <property type="project" value="TreeGrafter"/>
</dbReference>
<dbReference type="InterPro" id="IPR000542">
    <property type="entry name" value="Carn_acyl_trans"/>
</dbReference>
<dbReference type="OMA" id="PWAQMRQ"/>
<dbReference type="AlphaFoldDB" id="A0A068Y4F5"/>
<dbReference type="InterPro" id="IPR023213">
    <property type="entry name" value="CAT-like_dom_sf"/>
</dbReference>
<keyword evidence="6" id="KW-1185">Reference proteome</keyword>
<dbReference type="PANTHER" id="PTHR22589:SF31">
    <property type="entry name" value="CARNITINE O-PALMITOYLTRANSFERASE"/>
    <property type="match status" value="1"/>
</dbReference>
<sequence>MHNFLAFFSRSLALGGSANYSAMGVSVEDVNILQSPCSNPLGLYPLLRWFISSIWPVRFYQVVLCAALGFSVDQYSGVLYLESVKERVTFLNEWWLPFLSDSGSSRHILSIELSIFFLSMLIWIRRTFLRWTLSYTRWIYYPESSPDKTFWGKLRNFCLWLGFGSAPNTFQMDNILPPLPLPDVAMTIKRVMGSLSPYIGQDSVRYQGIETGLKKWHKEQGSGCQRRLKVKKWISGNYATLWWESYTFLCHRQSTNMDTTFVAFQGTKKLRTKNPLARAAVLIYLYGNMRSLLKAGRINLDTFKHQVPMCMTQWYRLFSTTRIPSEDQDELWTYPPSLSKHIVVVHSNHFYKVPLFTKWRKIVSPDLLQRMLEFVMEDSRKKSELEGDRLYSPTVLTTLSRDEWQKSRSDYFTYGINNASLSEVEKAICLVYLATNSSMEPYQAKGNLWADKSVNFCVLPSADISIHVDWSSMDPSFFAGVLERLRVAETEAMYAAATGDAVYLEEADHECDDPLPLNWHCFDEMVPIYDRALQLCQKDRKSFRFSSLNFTAYGRSRVKFGWCLCTDAFIQAALHATYFRLNGRLALCAEYVPCRLFINGRSETLRSLTTEMEDFVRCFAGLRTGKPTKSTKSSECLKLLKKACERHEFLLKHAITGKGIDRHLLALSVAHKFRTFKRCEALETLLKMPYDLVTCRLPDSSSKGAWQILLPTMDHCGAIHITYASRTDPEAFQFSITGVENRVENFAHILEQVLLDLQNLPF</sequence>
<dbReference type="PANTHER" id="PTHR22589">
    <property type="entry name" value="CARNITINE O-ACYLTRANSFERASE"/>
    <property type="match status" value="1"/>
</dbReference>
<dbReference type="InterPro" id="IPR039551">
    <property type="entry name" value="Cho/carn_acyl_trans"/>
</dbReference>
<evidence type="ECO:0000256" key="1">
    <source>
        <dbReference type="ARBA" id="ARBA00005232"/>
    </source>
</evidence>
<dbReference type="eggNOG" id="KOG3716">
    <property type="taxonomic scope" value="Eukaryota"/>
</dbReference>
<feature type="domain" description="Choline/carnitine acyltransferase" evidence="4">
    <location>
        <begin position="179"/>
        <end position="675"/>
    </location>
</feature>
<reference evidence="5" key="2">
    <citation type="submission" date="2015-11" db="EMBL/GenBank/DDBJ databases">
        <authorList>
            <person name="Zhang Y."/>
            <person name="Guo Z."/>
        </authorList>
    </citation>
    <scope>NUCLEOTIDE SEQUENCE</scope>
</reference>
<dbReference type="OrthoDB" id="240216at2759"/>
<dbReference type="Gene3D" id="3.30.559.70">
    <property type="entry name" value="Choline/Carnitine o-acyltransferase, domain 2"/>
    <property type="match status" value="1"/>
</dbReference>
<keyword evidence="3" id="KW-0012">Acyltransferase</keyword>
<dbReference type="Pfam" id="PF00755">
    <property type="entry name" value="Carn_acyltransf"/>
    <property type="match status" value="1"/>
</dbReference>